<organism evidence="1 2">
    <name type="scientific">Haloplanus aerogenes</name>
    <dbReference type="NCBI Taxonomy" id="660522"/>
    <lineage>
        <taxon>Archaea</taxon>
        <taxon>Methanobacteriati</taxon>
        <taxon>Methanobacteriota</taxon>
        <taxon>Stenosarchaea group</taxon>
        <taxon>Halobacteria</taxon>
        <taxon>Halobacteriales</taxon>
        <taxon>Haloferacaceae</taxon>
        <taxon>Haloplanus</taxon>
    </lineage>
</organism>
<dbReference type="EMBL" id="REFS01000008">
    <property type="protein sequence ID" value="RMB11638.1"/>
    <property type="molecule type" value="Genomic_DNA"/>
</dbReference>
<protein>
    <submittedName>
        <fullName evidence="1">Uncharacterized protein</fullName>
    </submittedName>
</protein>
<reference evidence="1 2" key="1">
    <citation type="journal article" date="2015" name="Stand. Genomic Sci.">
        <title>Genomic Encyclopedia of Bacterial and Archaeal Type Strains, Phase III: the genomes of soil and plant-associated and newly described type strains.</title>
        <authorList>
            <person name="Whitman W.B."/>
            <person name="Woyke T."/>
            <person name="Klenk H.P."/>
            <person name="Zhou Y."/>
            <person name="Lilburn T.G."/>
            <person name="Beck B.J."/>
            <person name="De Vos P."/>
            <person name="Vandamme P."/>
            <person name="Eisen J.A."/>
            <person name="Garrity G."/>
            <person name="Hugenholtz P."/>
            <person name="Kyrpides N.C."/>
        </authorList>
    </citation>
    <scope>NUCLEOTIDE SEQUENCE [LARGE SCALE GENOMIC DNA]</scope>
    <source>
        <strain evidence="1 2">CGMCC 1.10124</strain>
    </source>
</reference>
<accession>A0A3M0CPS8</accession>
<proteinExistence type="predicted"/>
<evidence type="ECO:0000313" key="2">
    <source>
        <dbReference type="Proteomes" id="UP000277326"/>
    </source>
</evidence>
<sequence length="48" mass="5177">MDSSTPLCLFTGRVEARDGEYVVTVPEQEVELGTLEPGESIESGYTLA</sequence>
<comment type="caution">
    <text evidence="1">The sequence shown here is derived from an EMBL/GenBank/DDBJ whole genome shotgun (WGS) entry which is preliminary data.</text>
</comment>
<dbReference type="Proteomes" id="UP000277326">
    <property type="component" value="Unassembled WGS sequence"/>
</dbReference>
<dbReference type="AlphaFoldDB" id="A0A3M0CPS8"/>
<name>A0A3M0CPS8_9EURY</name>
<gene>
    <name evidence="1" type="ORF">ATH50_3334</name>
</gene>
<evidence type="ECO:0000313" key="1">
    <source>
        <dbReference type="EMBL" id="RMB11638.1"/>
    </source>
</evidence>